<evidence type="ECO:0000256" key="3">
    <source>
        <dbReference type="SAM" id="SignalP"/>
    </source>
</evidence>
<dbReference type="InterPro" id="IPR011081">
    <property type="entry name" value="Big_4"/>
</dbReference>
<reference evidence="6 7" key="1">
    <citation type="journal article" date="2015" name="J. Biotechnol.">
        <title>Complete genome sequence of a malodorant-producing acetogen, Clostridium scatologenes ATCC 25775(T).</title>
        <authorList>
            <person name="Zhu Z."/>
            <person name="Guo T."/>
            <person name="Zheng H."/>
            <person name="Song T."/>
            <person name="Ouyang P."/>
            <person name="Xie J."/>
        </authorList>
    </citation>
    <scope>NUCLEOTIDE SEQUENCE [LARGE SCALE GENOMIC DNA]</scope>
    <source>
        <strain evidence="6 7">ATCC 25775</strain>
    </source>
</reference>
<dbReference type="RefSeq" id="WP_029160042.1">
    <property type="nucleotide sequence ID" value="NZ_CP009933.1"/>
</dbReference>
<sequence>MIKTLKKLLIFAGIVMAYQLNSHNTVLAYNVPSASETQTISTNDKNTAKSPENASKISTAQDTSKTPLQKNVSNSSNVENTFAFSISNVDKINNVPLDKIWTIQFNQPINLSSAESSIKIIDKKSNTEVPLNISLTKNNFCVTISTVSQYNSNNDYLLNIDNTLISTNNKHLETPFSMNFKTASKSASIDKITSVDNIDVSINQGDSYKLPDTVTAVMSSGSKNQVKVIWDKPFDSSSIPGNYIFEGTIEGYNKKVILSLLVNAPNKNNLSSISTTSAWIWQLQNLVDKYGSIDNLISKLKSLGINNVCIKYHEGSSPTGGGMNFKDDFLKYENNFKQAGFKVGTWGFNHFTNVEAEANLIIDAINHSDYYVLDVEDAVIGKTSESEQVCSIVRNKCPNAIIGYTSYPIASYHQDIPYSVFNKYCDFSAPQCYWGEMKWPIKKCMDKMIQDYKDYNLNKPIYPLIQTYDVNYSDYADYAAYKFKCSGLWSFDELGSTCLDFLKCEGIKLNN</sequence>
<gene>
    <name evidence="6" type="ORF">CSCA_1494</name>
</gene>
<evidence type="ECO:0000259" key="5">
    <source>
        <dbReference type="Pfam" id="PF13205"/>
    </source>
</evidence>
<feature type="chain" id="PRO_5002411460" evidence="3">
    <location>
        <begin position="29"/>
        <end position="511"/>
    </location>
</feature>
<evidence type="ECO:0000259" key="4">
    <source>
        <dbReference type="Pfam" id="PF07532"/>
    </source>
</evidence>
<feature type="signal peptide" evidence="3">
    <location>
        <begin position="1"/>
        <end position="28"/>
    </location>
</feature>
<dbReference type="Proteomes" id="UP000033115">
    <property type="component" value="Chromosome"/>
</dbReference>
<dbReference type="InterPro" id="IPR017853">
    <property type="entry name" value="GH"/>
</dbReference>
<dbReference type="Pfam" id="PF07532">
    <property type="entry name" value="Big_4"/>
    <property type="match status" value="1"/>
</dbReference>
<dbReference type="Pfam" id="PF13205">
    <property type="entry name" value="Big_5"/>
    <property type="match status" value="1"/>
</dbReference>
<evidence type="ECO:0000256" key="1">
    <source>
        <dbReference type="ARBA" id="ARBA00022729"/>
    </source>
</evidence>
<dbReference type="SUPFAM" id="SSF51445">
    <property type="entry name" value="(Trans)glycosidases"/>
    <property type="match status" value="1"/>
</dbReference>
<evidence type="ECO:0000256" key="2">
    <source>
        <dbReference type="SAM" id="MobiDB-lite"/>
    </source>
</evidence>
<dbReference type="HOGENOM" id="CLU_521481_0_0_9"/>
<dbReference type="AlphaFoldDB" id="A0A0E3M5W1"/>
<dbReference type="InterPro" id="IPR032812">
    <property type="entry name" value="SbsA_Ig"/>
</dbReference>
<protein>
    <submittedName>
        <fullName evidence="6">Ig domain protein</fullName>
    </submittedName>
</protein>
<accession>A0A0E3M5W1</accession>
<feature type="region of interest" description="Disordered" evidence="2">
    <location>
        <begin position="38"/>
        <end position="73"/>
    </location>
</feature>
<feature type="domain" description="Bacterial Ig-like" evidence="4">
    <location>
        <begin position="195"/>
        <end position="252"/>
    </location>
</feature>
<keyword evidence="1 3" id="KW-0732">Signal</keyword>
<proteinExistence type="predicted"/>
<feature type="domain" description="SbsA Ig-like" evidence="5">
    <location>
        <begin position="89"/>
        <end position="182"/>
    </location>
</feature>
<dbReference type="KEGG" id="csq:CSCA_1494"/>
<dbReference type="EMBL" id="CP009933">
    <property type="protein sequence ID" value="AKA68619.1"/>
    <property type="molecule type" value="Genomic_DNA"/>
</dbReference>
<keyword evidence="7" id="KW-1185">Reference proteome</keyword>
<dbReference type="Gene3D" id="3.20.20.80">
    <property type="entry name" value="Glycosidases"/>
    <property type="match status" value="1"/>
</dbReference>
<evidence type="ECO:0000313" key="6">
    <source>
        <dbReference type="EMBL" id="AKA68619.1"/>
    </source>
</evidence>
<evidence type="ECO:0000313" key="7">
    <source>
        <dbReference type="Proteomes" id="UP000033115"/>
    </source>
</evidence>
<name>A0A0E3M5W1_CLOSL</name>
<organism evidence="6 7">
    <name type="scientific">Clostridium scatologenes</name>
    <dbReference type="NCBI Taxonomy" id="1548"/>
    <lineage>
        <taxon>Bacteria</taxon>
        <taxon>Bacillati</taxon>
        <taxon>Bacillota</taxon>
        <taxon>Clostridia</taxon>
        <taxon>Eubacteriales</taxon>
        <taxon>Clostridiaceae</taxon>
        <taxon>Clostridium</taxon>
    </lineage>
</organism>